<keyword evidence="6" id="KW-1185">Reference proteome</keyword>
<protein>
    <submittedName>
        <fullName evidence="5">Serine/threonine-protein phosphatase 2A regulatory subunit B</fullName>
    </submittedName>
</protein>
<dbReference type="Gene3D" id="1.10.238.10">
    <property type="entry name" value="EF-hand"/>
    <property type="match status" value="1"/>
</dbReference>
<evidence type="ECO:0000259" key="4">
    <source>
        <dbReference type="PROSITE" id="PS50222"/>
    </source>
</evidence>
<dbReference type="InParanoid" id="A0A1Z5JJ19"/>
<keyword evidence="2" id="KW-0106">Calcium</keyword>
<reference evidence="5 6" key="1">
    <citation type="journal article" date="2015" name="Plant Cell">
        <title>Oil accumulation by the oleaginous diatom Fistulifera solaris as revealed by the genome and transcriptome.</title>
        <authorList>
            <person name="Tanaka T."/>
            <person name="Maeda Y."/>
            <person name="Veluchamy A."/>
            <person name="Tanaka M."/>
            <person name="Abida H."/>
            <person name="Marechal E."/>
            <person name="Bowler C."/>
            <person name="Muto M."/>
            <person name="Sunaga Y."/>
            <person name="Tanaka M."/>
            <person name="Yoshino T."/>
            <person name="Taniguchi T."/>
            <person name="Fukuda Y."/>
            <person name="Nemoto M."/>
            <person name="Matsumoto M."/>
            <person name="Wong P.S."/>
            <person name="Aburatani S."/>
            <person name="Fujibuchi W."/>
        </authorList>
    </citation>
    <scope>NUCLEOTIDE SEQUENCE [LARGE SCALE GENOMIC DNA]</scope>
    <source>
        <strain evidence="5 6">JPCC DA0580</strain>
    </source>
</reference>
<dbReference type="GO" id="GO:0005509">
    <property type="term" value="F:calcium ion binding"/>
    <property type="evidence" value="ECO:0007669"/>
    <property type="project" value="InterPro"/>
</dbReference>
<feature type="compositionally biased region" description="Acidic residues" evidence="3">
    <location>
        <begin position="90"/>
        <end position="102"/>
    </location>
</feature>
<dbReference type="PANTHER" id="PTHR14095">
    <property type="entry name" value="PHOSPHATASE 2A REGULATORY SUBUNIT-RELATED"/>
    <property type="match status" value="1"/>
</dbReference>
<dbReference type="FunFam" id="1.10.238.10:FF:000025">
    <property type="entry name" value="serine/threonine-protein phosphatase 2A regulatory subunit B'' subunit alpha"/>
    <property type="match status" value="1"/>
</dbReference>
<organism evidence="5 6">
    <name type="scientific">Fistulifera solaris</name>
    <name type="common">Oleaginous diatom</name>
    <dbReference type="NCBI Taxonomy" id="1519565"/>
    <lineage>
        <taxon>Eukaryota</taxon>
        <taxon>Sar</taxon>
        <taxon>Stramenopiles</taxon>
        <taxon>Ochrophyta</taxon>
        <taxon>Bacillariophyta</taxon>
        <taxon>Bacillariophyceae</taxon>
        <taxon>Bacillariophycidae</taxon>
        <taxon>Naviculales</taxon>
        <taxon>Naviculaceae</taxon>
        <taxon>Fistulifera</taxon>
    </lineage>
</organism>
<feature type="region of interest" description="Disordered" evidence="3">
    <location>
        <begin position="37"/>
        <end position="110"/>
    </location>
</feature>
<evidence type="ECO:0000313" key="5">
    <source>
        <dbReference type="EMBL" id="GAX13778.1"/>
    </source>
</evidence>
<dbReference type="InterPro" id="IPR018247">
    <property type="entry name" value="EF_Hand_1_Ca_BS"/>
</dbReference>
<evidence type="ECO:0000256" key="2">
    <source>
        <dbReference type="ARBA" id="ARBA00022837"/>
    </source>
</evidence>
<dbReference type="GO" id="GO:0019888">
    <property type="term" value="F:protein phosphatase regulator activity"/>
    <property type="evidence" value="ECO:0007669"/>
    <property type="project" value="TreeGrafter"/>
</dbReference>
<dbReference type="SUPFAM" id="SSF47473">
    <property type="entry name" value="EF-hand"/>
    <property type="match status" value="2"/>
</dbReference>
<feature type="domain" description="EF-hand" evidence="4">
    <location>
        <begin position="395"/>
        <end position="430"/>
    </location>
</feature>
<dbReference type="Pfam" id="PF17958">
    <property type="entry name" value="EF-hand_13"/>
    <property type="match status" value="1"/>
</dbReference>
<dbReference type="FunFam" id="1.10.238.220:FF:000003">
    <property type="entry name" value="Phosphoprotein phosphatase 2A regulatory subunit"/>
    <property type="match status" value="1"/>
</dbReference>
<sequence length="566" mass="67442">MSYSAVKMDELLVSWLTSDDVYEQVLQWIERYHAQEEANHQGAKQDHDDSTQQSPQTVIIPPFYPRGNDTNDEPRHRRRFTALQQHEQWEPLEEEKKDEEEDVFHSPRENNTCARDHARLIFNELGQDPPLTSPGSVSSVTSEDDQQSQKLGRKYLTQDAFVRITKEVCRFPSFFNQPLYQRILDLWNDAFGEHQSPMEVVTFRMLEWYWKREMETYDVSDRFFRLVKKPENDCILRDDFLPFIKALLNDHPGLEFLSSHAEFQEKYAVTVITRIFYSVDKCHSGRITSRQIRRSDLLEAFQQVDEEEDINNVTRFLSYEHFYVLYCRFWELDHDRDYRITREDLLKYGDHSLSHMIVDRIFEAAPRPFNPPNPNRDFLSYEDFIYFMLSEEDKSNEVSVRYWFSCVDVDGDGKLNNMEMRSFYAVQLHRMQCMGHEIVPFEDMLCQMMDMIKPASTEHLVAEDFLQPECSQVSGALFDALFNLNKYLMFEQRDPFMERQKREDEFDCDWDRFACLDYKRLAMEEEAREEEAMEIDWVTVDDEEYDDNRPRGSGDFDGTVSSEAPF</sequence>
<comment type="caution">
    <text evidence="5">The sequence shown here is derived from an EMBL/GenBank/DDBJ whole genome shotgun (WGS) entry which is preliminary data.</text>
</comment>
<dbReference type="EMBL" id="BDSP01000073">
    <property type="protein sequence ID" value="GAX13778.1"/>
    <property type="molecule type" value="Genomic_DNA"/>
</dbReference>
<evidence type="ECO:0000256" key="1">
    <source>
        <dbReference type="ARBA" id="ARBA00022723"/>
    </source>
</evidence>
<dbReference type="PROSITE" id="PS50222">
    <property type="entry name" value="EF_HAND_2"/>
    <property type="match status" value="1"/>
</dbReference>
<keyword evidence="1" id="KW-0479">Metal-binding</keyword>
<dbReference type="InterPro" id="IPR011992">
    <property type="entry name" value="EF-hand-dom_pair"/>
</dbReference>
<accession>A0A1Z5JJ19</accession>
<dbReference type="InterPro" id="IPR041534">
    <property type="entry name" value="EF-hand_13"/>
</dbReference>
<gene>
    <name evidence="5" type="ORF">FisN_30Lh073</name>
</gene>
<feature type="compositionally biased region" description="Acidic residues" evidence="3">
    <location>
        <begin position="529"/>
        <end position="546"/>
    </location>
</feature>
<feature type="compositionally biased region" description="Basic and acidic residues" evidence="3">
    <location>
        <begin position="37"/>
        <end position="50"/>
    </location>
</feature>
<evidence type="ECO:0000256" key="3">
    <source>
        <dbReference type="SAM" id="MobiDB-lite"/>
    </source>
</evidence>
<dbReference type="GO" id="GO:0000159">
    <property type="term" value="C:protein phosphatase type 2A complex"/>
    <property type="evidence" value="ECO:0007669"/>
    <property type="project" value="TreeGrafter"/>
</dbReference>
<dbReference type="PROSITE" id="PS00018">
    <property type="entry name" value="EF_HAND_1"/>
    <property type="match status" value="1"/>
</dbReference>
<proteinExistence type="predicted"/>
<dbReference type="Gene3D" id="1.10.238.220">
    <property type="match status" value="1"/>
</dbReference>
<name>A0A1Z5JJ19_FISSO</name>
<dbReference type="AlphaFoldDB" id="A0A1Z5JJ19"/>
<dbReference type="Proteomes" id="UP000198406">
    <property type="component" value="Unassembled WGS sequence"/>
</dbReference>
<feature type="region of interest" description="Disordered" evidence="3">
    <location>
        <begin position="529"/>
        <end position="566"/>
    </location>
</feature>
<dbReference type="InterPro" id="IPR002048">
    <property type="entry name" value="EF_hand_dom"/>
</dbReference>
<dbReference type="PANTHER" id="PTHR14095:SF0">
    <property type="entry name" value="MIP22305P"/>
    <property type="match status" value="1"/>
</dbReference>
<feature type="region of interest" description="Disordered" evidence="3">
    <location>
        <begin position="125"/>
        <end position="151"/>
    </location>
</feature>
<evidence type="ECO:0000313" key="6">
    <source>
        <dbReference type="Proteomes" id="UP000198406"/>
    </source>
</evidence>
<dbReference type="OrthoDB" id="5586at2759"/>